<feature type="region of interest" description="Disordered" evidence="6">
    <location>
        <begin position="248"/>
        <end position="319"/>
    </location>
</feature>
<evidence type="ECO:0000259" key="7">
    <source>
        <dbReference type="Pfam" id="PF04542"/>
    </source>
</evidence>
<dbReference type="Pfam" id="PF04545">
    <property type="entry name" value="Sigma70_r4"/>
    <property type="match status" value="1"/>
</dbReference>
<feature type="region of interest" description="Disordered" evidence="6">
    <location>
        <begin position="71"/>
        <end position="91"/>
    </location>
</feature>
<evidence type="ECO:0000313" key="9">
    <source>
        <dbReference type="EMBL" id="QDV09792.1"/>
    </source>
</evidence>
<evidence type="ECO:0000256" key="1">
    <source>
        <dbReference type="ARBA" id="ARBA00010641"/>
    </source>
</evidence>
<evidence type="ECO:0000256" key="2">
    <source>
        <dbReference type="ARBA" id="ARBA00023015"/>
    </source>
</evidence>
<evidence type="ECO:0000256" key="4">
    <source>
        <dbReference type="ARBA" id="ARBA00023125"/>
    </source>
</evidence>
<evidence type="ECO:0000256" key="3">
    <source>
        <dbReference type="ARBA" id="ARBA00023082"/>
    </source>
</evidence>
<evidence type="ECO:0000256" key="6">
    <source>
        <dbReference type="SAM" id="MobiDB-lite"/>
    </source>
</evidence>
<dbReference type="OrthoDB" id="9797134at2"/>
<sequence>MNTLDIEAILSQDEWLRRMARSLVQDPHAADDLVQEAWLADLQAGRAARDKRSWLSVVLLRAGSKAFRSARNQRERAESAAHLREQEAPATDEVVGDRQLRSLVAEELLALPEPQRTALHLVYVADLSVTEAAGRMGVAKSTASQRVDRGLEMLRQRIDAAHGGDRRSWCLALLPWAAPRKETAAAAASSATVVTGSIGRPAVFGAAALVAASALAVAWVWGSSAPGSAGPATLAGAPMSTASLAPVANLAAPGPDPARSAAAAPTTRPAMDRTARISARFVDDEGQPVPGVSWSLSGRTKGGADESNQQVQEAPEDSLEWEDLAGELGPDGNMEVSFDVPLNYRFYLEVKAQGRATAAWRFDAIEAGNDKRLGTLELEPGHALRGRMESPTGETLSDRSWGVVAESRRADTMFERTSTRLRAVVPEGQSTFEVSGLPAGEVEFSFYSSQGERTREPEVVTLPVVGTEPWAFPVDLSATVSSSLRLSLSRRVGPLDPAIAPESFQATAADGTVLEVVALDDAGWTFEVRDAAPAPISVTLTDPRFEPWSAEIQETGEIKSVVLLGSASLELDVRDAGGNPVSLYSVALAETLAPGHFSSYVNPVHDGKEELPGGVIEHVVPRSYRLFVRGAAGESTVALENLQPGERRVVSLTLEPLSAMTGTVSYPDGEPAIGVKVYLVRPAQIDDSPASMMMLGGGAGYGGEEWRMSAAETLADEEGRFEIDLPDAGSYYVMADRPGRTWVLSDLRTAQDHGEPVHLILPRGATLEGTIELPAHLPTGGWAVYLGIADPRMAGSPGWRAPELDANGKFHVEGIPAGETLVAITRERVRSWSSFSGPPAASFVIGSVVLEEGEVHQESFGFVNGAPVAVSAELPPASGAASSAQTSVSFYRVDGESPRRQGGIKGPADALGSCLLEPGEYVASVVQGDAAVLNGPVVTVPETAAHVVPVGLTVTEHRLRVFVAEEPLAGQSVEFRSPAGPRASFETDGEGWLTIRLDAGPLKARWRMQQAELSWPPTSDMLSLRQ</sequence>
<protein>
    <submittedName>
        <fullName evidence="9">RNA polymerase sigma factor</fullName>
    </submittedName>
</protein>
<keyword evidence="2" id="KW-0805">Transcription regulation</keyword>
<dbReference type="InterPro" id="IPR014284">
    <property type="entry name" value="RNA_pol_sigma-70_dom"/>
</dbReference>
<name>A0A518F0C4_9BACT</name>
<dbReference type="RefSeq" id="WP_145204807.1">
    <property type="nucleotide sequence ID" value="NZ_CP036434.1"/>
</dbReference>
<dbReference type="SUPFAM" id="SSF88946">
    <property type="entry name" value="Sigma2 domain of RNA polymerase sigma factors"/>
    <property type="match status" value="1"/>
</dbReference>
<dbReference type="AlphaFoldDB" id="A0A518F0C4"/>
<dbReference type="Proteomes" id="UP000320390">
    <property type="component" value="Chromosome"/>
</dbReference>
<dbReference type="Pfam" id="PF04542">
    <property type="entry name" value="Sigma70_r2"/>
    <property type="match status" value="1"/>
</dbReference>
<accession>A0A518F0C4</accession>
<dbReference type="Gene3D" id="1.10.10.10">
    <property type="entry name" value="Winged helix-like DNA-binding domain superfamily/Winged helix DNA-binding domain"/>
    <property type="match status" value="1"/>
</dbReference>
<keyword evidence="4" id="KW-0238">DNA-binding</keyword>
<dbReference type="InterPro" id="IPR007627">
    <property type="entry name" value="RNA_pol_sigma70_r2"/>
</dbReference>
<feature type="domain" description="RNA polymerase sigma-70 region 2" evidence="7">
    <location>
        <begin position="15"/>
        <end position="71"/>
    </location>
</feature>
<dbReference type="PANTHER" id="PTHR43133">
    <property type="entry name" value="RNA POLYMERASE ECF-TYPE SIGMA FACTO"/>
    <property type="match status" value="1"/>
</dbReference>
<dbReference type="GO" id="GO:0006352">
    <property type="term" value="P:DNA-templated transcription initiation"/>
    <property type="evidence" value="ECO:0007669"/>
    <property type="project" value="InterPro"/>
</dbReference>
<feature type="domain" description="RNA polymerase sigma-70 region 4" evidence="8">
    <location>
        <begin position="110"/>
        <end position="156"/>
    </location>
</feature>
<reference evidence="9 10" key="1">
    <citation type="submission" date="2019-02" db="EMBL/GenBank/DDBJ databases">
        <title>Deep-cultivation of Planctomycetes and their phenomic and genomic characterization uncovers novel biology.</title>
        <authorList>
            <person name="Wiegand S."/>
            <person name="Jogler M."/>
            <person name="Boedeker C."/>
            <person name="Pinto D."/>
            <person name="Vollmers J."/>
            <person name="Rivas-Marin E."/>
            <person name="Kohn T."/>
            <person name="Peeters S.H."/>
            <person name="Heuer A."/>
            <person name="Rast P."/>
            <person name="Oberbeckmann S."/>
            <person name="Bunk B."/>
            <person name="Jeske O."/>
            <person name="Meyerdierks A."/>
            <person name="Storesund J.E."/>
            <person name="Kallscheuer N."/>
            <person name="Luecker S."/>
            <person name="Lage O.M."/>
            <person name="Pohl T."/>
            <person name="Merkel B.J."/>
            <person name="Hornburger P."/>
            <person name="Mueller R.-W."/>
            <person name="Bruemmer F."/>
            <person name="Labrenz M."/>
            <person name="Spormann A.M."/>
            <person name="Op den Camp H."/>
            <person name="Overmann J."/>
            <person name="Amann R."/>
            <person name="Jetten M.S.M."/>
            <person name="Mascher T."/>
            <person name="Medema M.H."/>
            <person name="Devos D.P."/>
            <person name="Kaster A.-K."/>
            <person name="Ovreas L."/>
            <person name="Rohde M."/>
            <person name="Galperin M.Y."/>
            <person name="Jogler C."/>
        </authorList>
    </citation>
    <scope>NUCLEOTIDE SEQUENCE [LARGE SCALE GENOMIC DNA]</scope>
    <source>
        <strain evidence="9 10">Poly30</strain>
    </source>
</reference>
<dbReference type="GO" id="GO:0016987">
    <property type="term" value="F:sigma factor activity"/>
    <property type="evidence" value="ECO:0007669"/>
    <property type="project" value="UniProtKB-KW"/>
</dbReference>
<dbReference type="InterPro" id="IPR007630">
    <property type="entry name" value="RNA_pol_sigma70_r4"/>
</dbReference>
<keyword evidence="3" id="KW-0731">Sigma factor</keyword>
<dbReference type="SUPFAM" id="SSF88659">
    <property type="entry name" value="Sigma3 and sigma4 domains of RNA polymerase sigma factors"/>
    <property type="match status" value="1"/>
</dbReference>
<dbReference type="InterPro" id="IPR036388">
    <property type="entry name" value="WH-like_DNA-bd_sf"/>
</dbReference>
<proteinExistence type="inferred from homology"/>
<comment type="similarity">
    <text evidence="1">Belongs to the sigma-70 factor family. ECF subfamily.</text>
</comment>
<gene>
    <name evidence="9" type="ORF">Poly30_53520</name>
</gene>
<keyword evidence="5" id="KW-0804">Transcription</keyword>
<dbReference type="PANTHER" id="PTHR43133:SF8">
    <property type="entry name" value="RNA POLYMERASE SIGMA FACTOR HI_1459-RELATED"/>
    <property type="match status" value="1"/>
</dbReference>
<dbReference type="NCBIfam" id="TIGR02937">
    <property type="entry name" value="sigma70-ECF"/>
    <property type="match status" value="1"/>
</dbReference>
<dbReference type="GO" id="GO:0003677">
    <property type="term" value="F:DNA binding"/>
    <property type="evidence" value="ECO:0007669"/>
    <property type="project" value="UniProtKB-KW"/>
</dbReference>
<evidence type="ECO:0000259" key="8">
    <source>
        <dbReference type="Pfam" id="PF04545"/>
    </source>
</evidence>
<dbReference type="CDD" id="cd06171">
    <property type="entry name" value="Sigma70_r4"/>
    <property type="match status" value="1"/>
</dbReference>
<organism evidence="9 10">
    <name type="scientific">Saltatorellus ferox</name>
    <dbReference type="NCBI Taxonomy" id="2528018"/>
    <lineage>
        <taxon>Bacteria</taxon>
        <taxon>Pseudomonadati</taxon>
        <taxon>Planctomycetota</taxon>
        <taxon>Planctomycetia</taxon>
        <taxon>Planctomycetia incertae sedis</taxon>
        <taxon>Saltatorellus</taxon>
    </lineage>
</organism>
<dbReference type="InterPro" id="IPR013324">
    <property type="entry name" value="RNA_pol_sigma_r3/r4-like"/>
</dbReference>
<feature type="compositionally biased region" description="Basic and acidic residues" evidence="6">
    <location>
        <begin position="72"/>
        <end position="87"/>
    </location>
</feature>
<dbReference type="InterPro" id="IPR039425">
    <property type="entry name" value="RNA_pol_sigma-70-like"/>
</dbReference>
<keyword evidence="10" id="KW-1185">Reference proteome</keyword>
<evidence type="ECO:0000256" key="5">
    <source>
        <dbReference type="ARBA" id="ARBA00023163"/>
    </source>
</evidence>
<dbReference type="EMBL" id="CP036434">
    <property type="protein sequence ID" value="QDV09792.1"/>
    <property type="molecule type" value="Genomic_DNA"/>
</dbReference>
<dbReference type="InterPro" id="IPR013325">
    <property type="entry name" value="RNA_pol_sigma_r2"/>
</dbReference>
<evidence type="ECO:0000313" key="10">
    <source>
        <dbReference type="Proteomes" id="UP000320390"/>
    </source>
</evidence>
<feature type="compositionally biased region" description="Low complexity" evidence="6">
    <location>
        <begin position="251"/>
        <end position="269"/>
    </location>
</feature>